<keyword evidence="5" id="KW-1185">Reference proteome</keyword>
<accession>A0A834R1E7</accession>
<gene>
    <name evidence="3" type="ORF">SSS_7679</name>
</gene>
<keyword evidence="2" id="KW-0812">Transmembrane</keyword>
<name>A0A834R1E7_SARSC</name>
<protein>
    <submittedName>
        <fullName evidence="3 4">Uncharacterized protein</fullName>
    </submittedName>
</protein>
<dbReference type="Proteomes" id="UP000070412">
    <property type="component" value="Unassembled WGS sequence"/>
</dbReference>
<evidence type="ECO:0000256" key="1">
    <source>
        <dbReference type="SAM" id="MobiDB-lite"/>
    </source>
</evidence>
<evidence type="ECO:0000256" key="2">
    <source>
        <dbReference type="SAM" id="Phobius"/>
    </source>
</evidence>
<feature type="compositionally biased region" description="Basic and acidic residues" evidence="1">
    <location>
        <begin position="171"/>
        <end position="187"/>
    </location>
</feature>
<reference evidence="4" key="3">
    <citation type="submission" date="2022-06" db="UniProtKB">
        <authorList>
            <consortium name="EnsemblMetazoa"/>
        </authorList>
    </citation>
    <scope>IDENTIFICATION</scope>
</reference>
<evidence type="ECO:0000313" key="4">
    <source>
        <dbReference type="EnsemblMetazoa" id="KAF7487940.1"/>
    </source>
</evidence>
<dbReference type="EnsemblMetazoa" id="SSS_7679s_mrna">
    <property type="protein sequence ID" value="KAF7487940.1"/>
    <property type="gene ID" value="SSS_7679"/>
</dbReference>
<keyword evidence="2" id="KW-1133">Transmembrane helix</keyword>
<reference evidence="3" key="2">
    <citation type="submission" date="2020-01" db="EMBL/GenBank/DDBJ databases">
        <authorList>
            <person name="Korhonen P.K.K."/>
            <person name="Guangxu M.G."/>
            <person name="Wang T.W."/>
            <person name="Stroehlein A.J.S."/>
            <person name="Young N.D."/>
            <person name="Ang C.-S.A."/>
            <person name="Fernando D.W.F."/>
            <person name="Lu H.L."/>
            <person name="Taylor S.T."/>
            <person name="Ehtesham M.E.M."/>
            <person name="Najaraj S.H.N."/>
            <person name="Harsha G.H.G."/>
            <person name="Madugundu A.M."/>
            <person name="Renuse S.R."/>
            <person name="Holt D.H."/>
            <person name="Pandey A.P."/>
            <person name="Papenfuss A.P."/>
            <person name="Gasser R.B.G."/>
            <person name="Fischer K.F."/>
        </authorList>
    </citation>
    <scope>NUCLEOTIDE SEQUENCE</scope>
    <source>
        <strain evidence="3">SSS_KF_BRIS2020</strain>
    </source>
</reference>
<evidence type="ECO:0000313" key="3">
    <source>
        <dbReference type="EMBL" id="KAF7487940.1"/>
    </source>
</evidence>
<proteinExistence type="predicted"/>
<sequence length="187" mass="22130">MIRFTSFFVRLPIQSLSNRYGFTISSRDYNKTHHESSENRRFPPNRPTNFNQTYHRKPLYWMIEGSATMKEKHKLSLKMTIVSMFVVVLAFFSIYWFEIDTKRINSFNNSTSEDFFDKEDLLKLKQKMLDVQLFSALVKFDSEIQKNDSRQYDIKNSGKTLVKSVPGSTKCQRESKLAKTDHDLRQT</sequence>
<feature type="region of interest" description="Disordered" evidence="1">
    <location>
        <begin position="160"/>
        <end position="187"/>
    </location>
</feature>
<reference evidence="5" key="1">
    <citation type="journal article" date="2020" name="PLoS Negl. Trop. Dis.">
        <title>High-quality nuclear genome for Sarcoptes scabiei-A critical resource for a neglected parasite.</title>
        <authorList>
            <person name="Korhonen P.K."/>
            <person name="Gasser R.B."/>
            <person name="Ma G."/>
            <person name="Wang T."/>
            <person name="Stroehlein A.J."/>
            <person name="Young N.D."/>
            <person name="Ang C.S."/>
            <person name="Fernando D.D."/>
            <person name="Lu H.C."/>
            <person name="Taylor S."/>
            <person name="Reynolds S.L."/>
            <person name="Mofiz E."/>
            <person name="Najaraj S.H."/>
            <person name="Gowda H."/>
            <person name="Madugundu A."/>
            <person name="Renuse S."/>
            <person name="Holt D."/>
            <person name="Pandey A."/>
            <person name="Papenfuss A.T."/>
            <person name="Fischer K."/>
        </authorList>
    </citation>
    <scope>NUCLEOTIDE SEQUENCE [LARGE SCALE GENOMIC DNA]</scope>
</reference>
<organism evidence="3">
    <name type="scientific">Sarcoptes scabiei</name>
    <name type="common">Itch mite</name>
    <name type="synonym">Acarus scabiei</name>
    <dbReference type="NCBI Taxonomy" id="52283"/>
    <lineage>
        <taxon>Eukaryota</taxon>
        <taxon>Metazoa</taxon>
        <taxon>Ecdysozoa</taxon>
        <taxon>Arthropoda</taxon>
        <taxon>Chelicerata</taxon>
        <taxon>Arachnida</taxon>
        <taxon>Acari</taxon>
        <taxon>Acariformes</taxon>
        <taxon>Sarcoptiformes</taxon>
        <taxon>Astigmata</taxon>
        <taxon>Psoroptidia</taxon>
        <taxon>Sarcoptoidea</taxon>
        <taxon>Sarcoptidae</taxon>
        <taxon>Sarcoptinae</taxon>
        <taxon>Sarcoptes</taxon>
    </lineage>
</organism>
<feature type="transmembrane region" description="Helical" evidence="2">
    <location>
        <begin position="79"/>
        <end position="97"/>
    </location>
</feature>
<dbReference type="EMBL" id="WVUK01000066">
    <property type="protein sequence ID" value="KAF7487940.1"/>
    <property type="molecule type" value="Genomic_DNA"/>
</dbReference>
<evidence type="ECO:0000313" key="5">
    <source>
        <dbReference type="Proteomes" id="UP000070412"/>
    </source>
</evidence>
<keyword evidence="2" id="KW-0472">Membrane</keyword>
<dbReference type="AlphaFoldDB" id="A0A834R1E7"/>